<feature type="transmembrane region" description="Helical" evidence="1">
    <location>
        <begin position="50"/>
        <end position="68"/>
    </location>
</feature>
<accession>A0A0H2S3I6</accession>
<keyword evidence="3" id="KW-1185">Reference proteome</keyword>
<organism evidence="2 3">
    <name type="scientific">Schizopora paradoxa</name>
    <dbReference type="NCBI Taxonomy" id="27342"/>
    <lineage>
        <taxon>Eukaryota</taxon>
        <taxon>Fungi</taxon>
        <taxon>Dikarya</taxon>
        <taxon>Basidiomycota</taxon>
        <taxon>Agaricomycotina</taxon>
        <taxon>Agaricomycetes</taxon>
        <taxon>Hymenochaetales</taxon>
        <taxon>Schizoporaceae</taxon>
        <taxon>Schizopora</taxon>
    </lineage>
</organism>
<evidence type="ECO:0000256" key="1">
    <source>
        <dbReference type="SAM" id="Phobius"/>
    </source>
</evidence>
<dbReference type="AlphaFoldDB" id="A0A0H2S3I6"/>
<name>A0A0H2S3I6_9AGAM</name>
<protein>
    <submittedName>
        <fullName evidence="2">Uncharacterized protein</fullName>
    </submittedName>
</protein>
<dbReference type="InParanoid" id="A0A0H2S3I6"/>
<keyword evidence="1" id="KW-1133">Transmembrane helix</keyword>
<dbReference type="EMBL" id="KQ085891">
    <property type="protein sequence ID" value="KLO18865.1"/>
    <property type="molecule type" value="Genomic_DNA"/>
</dbReference>
<evidence type="ECO:0000313" key="2">
    <source>
        <dbReference type="EMBL" id="KLO18865.1"/>
    </source>
</evidence>
<sequence length="107" mass="12346">MFHSCPPYYKMKSTEPHVHGHSYRGSDIGTWSRHQVGHASSPSSPGLSEFFSNFIRLFLFFLLFTLTVENSQRERTRRLDAEEWTGRKAWVPSNPFGSLDLFAVLHS</sequence>
<keyword evidence="1" id="KW-0472">Membrane</keyword>
<proteinExistence type="predicted"/>
<dbReference type="Proteomes" id="UP000053477">
    <property type="component" value="Unassembled WGS sequence"/>
</dbReference>
<gene>
    <name evidence="2" type="ORF">SCHPADRAFT_103431</name>
</gene>
<reference evidence="2 3" key="1">
    <citation type="submission" date="2015-04" db="EMBL/GenBank/DDBJ databases">
        <title>Complete genome sequence of Schizopora paradoxa KUC8140, a cosmopolitan wood degrader in East Asia.</title>
        <authorList>
            <consortium name="DOE Joint Genome Institute"/>
            <person name="Min B."/>
            <person name="Park H."/>
            <person name="Jang Y."/>
            <person name="Kim J.-J."/>
            <person name="Kim K.H."/>
            <person name="Pangilinan J."/>
            <person name="Lipzen A."/>
            <person name="Riley R."/>
            <person name="Grigoriev I.V."/>
            <person name="Spatafora J.W."/>
            <person name="Choi I.-G."/>
        </authorList>
    </citation>
    <scope>NUCLEOTIDE SEQUENCE [LARGE SCALE GENOMIC DNA]</scope>
    <source>
        <strain evidence="2 3">KUC8140</strain>
    </source>
</reference>
<evidence type="ECO:0000313" key="3">
    <source>
        <dbReference type="Proteomes" id="UP000053477"/>
    </source>
</evidence>
<keyword evidence="1" id="KW-0812">Transmembrane</keyword>